<dbReference type="AlphaFoldDB" id="A0AA40GGJ4"/>
<dbReference type="InterPro" id="IPR026983">
    <property type="entry name" value="DHC"/>
</dbReference>
<evidence type="ECO:0000259" key="2">
    <source>
        <dbReference type="Pfam" id="PF08385"/>
    </source>
</evidence>
<feature type="compositionally biased region" description="Basic and acidic residues" evidence="1">
    <location>
        <begin position="866"/>
        <end position="878"/>
    </location>
</feature>
<dbReference type="GO" id="GO:0051959">
    <property type="term" value="F:dynein light intermediate chain binding"/>
    <property type="evidence" value="ECO:0007669"/>
    <property type="project" value="InterPro"/>
</dbReference>
<proteinExistence type="predicted"/>
<organism evidence="3 4">
    <name type="scientific">Melipona bicolor</name>
    <dbReference type="NCBI Taxonomy" id="60889"/>
    <lineage>
        <taxon>Eukaryota</taxon>
        <taxon>Metazoa</taxon>
        <taxon>Ecdysozoa</taxon>
        <taxon>Arthropoda</taxon>
        <taxon>Hexapoda</taxon>
        <taxon>Insecta</taxon>
        <taxon>Pterygota</taxon>
        <taxon>Neoptera</taxon>
        <taxon>Endopterygota</taxon>
        <taxon>Hymenoptera</taxon>
        <taxon>Apocrita</taxon>
        <taxon>Aculeata</taxon>
        <taxon>Apoidea</taxon>
        <taxon>Anthophila</taxon>
        <taxon>Apidae</taxon>
        <taxon>Melipona</taxon>
    </lineage>
</organism>
<sequence length="960" mass="114112">MDKKENERKEEDQRLEYMYNYLTLARKLKADKWTKMLSTADFKDVITKFFSTASEMVLVLQLTPAGLLVPYLEITQSKRKQTYFLKREPQMVTEHNYKDLLIPGDMAPNPIEELAVLVEDAYVPILSNPKNHVAWPEIVRKDVKKQVYDFRSLIWQVKGKITGQTLLPMPMGIEEIINQQLRLDSPKLLQLKNNIEEIVIKWATQINEILNVEFSMLSKNGKEIPVSELDFWSMRLKNMESLYFQLKDPKVRQIDIFLEKTESPYSEYFKNLVRNVTAALLETRDINLYLKPLEIYFNEIENVEFRDIIWKLKILLHCVCLMWANSRYYTMQRIIALLQEISNLLISQAVKHINPSTLFEGDIEDNKMKIAEVIPILSNYQELFRTFKEKVEGYFKLQELIPWSFHEKLVFERIHMFEKRLKEIELLFDTVQDYLKLERIEISGLKAKSLLYMTNDIYEEFVKLYQQFGDVSYEVLMPEEEQFTTDLGEFFATIEQFDRRLASIFDQAFAECHNLESFFKFVWIMSVIANRPIIMAQLWHNYEEIIQRVDQHFSNIKILFDNNFNPETKDVHLSLNTHFPPVAASLCLLMKLHEITRFPVQCTKLIDHPLTNDKMENVLRSKYEELEAIIEEKEKQIFTAWAEKLPEIWEIHLTKTLLKIKEDKLLEMNFDLELKTALREIRYMIMMKVSDLPQEAIDFYNRSRFFFTSTYNLNLIVNWYNRIRSGSAPVEFQLVKDKVENIDDLINYGQGYYNWNSEEVPEYIDNLVKMIWKLHARVFRAQRNLSNIMNQMYAWAMMPVVYRKDTKDENLLSLADKDDKFAERFTEIETMAEQLDLVLKENYKLCFDLLPENVYDKEELELLDVHTEEEQEAETEKVTEEEEDAEVVKPDEEITEEMESPEEQEQVEEEEEVDEETLAMRHEKWQSYLSYVDNLISKGLIQSVSTRLLIIIALITKTET</sequence>
<dbReference type="PANTHER" id="PTHR46532:SF11">
    <property type="entry name" value="DYNEIN AXONEMAL HEAVY CHAIN 12"/>
    <property type="match status" value="1"/>
</dbReference>
<feature type="domain" description="Dynein heavy chain tail" evidence="2">
    <location>
        <begin position="193"/>
        <end position="763"/>
    </location>
</feature>
<gene>
    <name evidence="3" type="ORF">K0M31_001815</name>
</gene>
<accession>A0AA40GGJ4</accession>
<dbReference type="PANTHER" id="PTHR46532">
    <property type="entry name" value="MALE FERTILITY FACTOR KL5"/>
    <property type="match status" value="1"/>
</dbReference>
<dbReference type="EMBL" id="JAHYIQ010000001">
    <property type="protein sequence ID" value="KAK1137302.1"/>
    <property type="molecule type" value="Genomic_DNA"/>
</dbReference>
<evidence type="ECO:0000313" key="4">
    <source>
        <dbReference type="Proteomes" id="UP001177670"/>
    </source>
</evidence>
<evidence type="ECO:0000313" key="3">
    <source>
        <dbReference type="EMBL" id="KAK1137302.1"/>
    </source>
</evidence>
<dbReference type="Proteomes" id="UP001177670">
    <property type="component" value="Unassembled WGS sequence"/>
</dbReference>
<dbReference type="GO" id="GO:0007018">
    <property type="term" value="P:microtubule-based movement"/>
    <property type="evidence" value="ECO:0007669"/>
    <property type="project" value="InterPro"/>
</dbReference>
<dbReference type="GO" id="GO:0005858">
    <property type="term" value="C:axonemal dynein complex"/>
    <property type="evidence" value="ECO:0007669"/>
    <property type="project" value="TreeGrafter"/>
</dbReference>
<dbReference type="Pfam" id="PF08385">
    <property type="entry name" value="DHC_N1"/>
    <property type="match status" value="1"/>
</dbReference>
<keyword evidence="4" id="KW-1185">Reference proteome</keyword>
<protein>
    <recommendedName>
        <fullName evidence="2">Dynein heavy chain tail domain-containing protein</fullName>
    </recommendedName>
</protein>
<name>A0AA40GGJ4_9HYME</name>
<dbReference type="GO" id="GO:0045505">
    <property type="term" value="F:dynein intermediate chain binding"/>
    <property type="evidence" value="ECO:0007669"/>
    <property type="project" value="InterPro"/>
</dbReference>
<dbReference type="InterPro" id="IPR013594">
    <property type="entry name" value="Dynein_heavy_tail"/>
</dbReference>
<evidence type="ECO:0000256" key="1">
    <source>
        <dbReference type="SAM" id="MobiDB-lite"/>
    </source>
</evidence>
<reference evidence="3" key="1">
    <citation type="submission" date="2021-10" db="EMBL/GenBank/DDBJ databases">
        <title>Melipona bicolor Genome sequencing and assembly.</title>
        <authorList>
            <person name="Araujo N.S."/>
            <person name="Arias M.C."/>
        </authorList>
    </citation>
    <scope>NUCLEOTIDE SEQUENCE</scope>
    <source>
        <strain evidence="3">USP_2M_L1-L4_2017</strain>
        <tissue evidence="3">Whole body</tissue>
    </source>
</reference>
<feature type="compositionally biased region" description="Acidic residues" evidence="1">
    <location>
        <begin position="893"/>
        <end position="917"/>
    </location>
</feature>
<comment type="caution">
    <text evidence="3">The sequence shown here is derived from an EMBL/GenBank/DDBJ whole genome shotgun (WGS) entry which is preliminary data.</text>
</comment>
<feature type="region of interest" description="Disordered" evidence="1">
    <location>
        <begin position="866"/>
        <end position="917"/>
    </location>
</feature>